<sequence>MLLTRAVNQSGFDSHVFNGPFNNTVPLCFAADCHGDDAQAVLGLGLYGVPSFPSERKRDPSHQNIGDF</sequence>
<name>A0A498LHM9_LABRO</name>
<reference evidence="1 2" key="1">
    <citation type="submission" date="2018-03" db="EMBL/GenBank/DDBJ databases">
        <title>Draft genome sequence of Rohu Carp (Labeo rohita).</title>
        <authorList>
            <person name="Das P."/>
            <person name="Kushwaha B."/>
            <person name="Joshi C.G."/>
            <person name="Kumar D."/>
            <person name="Nagpure N.S."/>
            <person name="Sahoo L."/>
            <person name="Das S.P."/>
            <person name="Bit A."/>
            <person name="Patnaik S."/>
            <person name="Meher P.K."/>
            <person name="Jayasankar P."/>
            <person name="Koringa P.G."/>
            <person name="Patel N.V."/>
            <person name="Hinsu A.T."/>
            <person name="Kumar R."/>
            <person name="Pandey M."/>
            <person name="Agarwal S."/>
            <person name="Srivastava S."/>
            <person name="Singh M."/>
            <person name="Iquebal M.A."/>
            <person name="Jaiswal S."/>
            <person name="Angadi U.B."/>
            <person name="Kumar N."/>
            <person name="Raza M."/>
            <person name="Shah T.M."/>
            <person name="Rai A."/>
            <person name="Jena J.K."/>
        </authorList>
    </citation>
    <scope>NUCLEOTIDE SEQUENCE [LARGE SCALE GENOMIC DNA]</scope>
    <source>
        <strain evidence="1">DASCIFA01</strain>
        <tissue evidence="1">Testis</tissue>
    </source>
</reference>
<dbReference type="AlphaFoldDB" id="A0A498LHM9"/>
<proteinExistence type="predicted"/>
<accession>A0A498LHM9</accession>
<evidence type="ECO:0000313" key="2">
    <source>
        <dbReference type="Proteomes" id="UP000290572"/>
    </source>
</evidence>
<gene>
    <name evidence="1" type="ORF">ROHU_032770</name>
</gene>
<dbReference type="EMBL" id="QBIY01013364">
    <property type="protein sequence ID" value="RXN06536.1"/>
    <property type="molecule type" value="Genomic_DNA"/>
</dbReference>
<organism evidence="1 2">
    <name type="scientific">Labeo rohita</name>
    <name type="common">Indian major carp</name>
    <name type="synonym">Cyprinus rohita</name>
    <dbReference type="NCBI Taxonomy" id="84645"/>
    <lineage>
        <taxon>Eukaryota</taxon>
        <taxon>Metazoa</taxon>
        <taxon>Chordata</taxon>
        <taxon>Craniata</taxon>
        <taxon>Vertebrata</taxon>
        <taxon>Euteleostomi</taxon>
        <taxon>Actinopterygii</taxon>
        <taxon>Neopterygii</taxon>
        <taxon>Teleostei</taxon>
        <taxon>Ostariophysi</taxon>
        <taxon>Cypriniformes</taxon>
        <taxon>Cyprinidae</taxon>
        <taxon>Labeoninae</taxon>
        <taxon>Labeonini</taxon>
        <taxon>Labeo</taxon>
    </lineage>
</organism>
<protein>
    <submittedName>
        <fullName evidence="1">Uncharacterized protein</fullName>
    </submittedName>
</protein>
<dbReference type="Proteomes" id="UP000290572">
    <property type="component" value="Unassembled WGS sequence"/>
</dbReference>
<comment type="caution">
    <text evidence="1">The sequence shown here is derived from an EMBL/GenBank/DDBJ whole genome shotgun (WGS) entry which is preliminary data.</text>
</comment>
<keyword evidence="2" id="KW-1185">Reference proteome</keyword>
<evidence type="ECO:0000313" key="1">
    <source>
        <dbReference type="EMBL" id="RXN06536.1"/>
    </source>
</evidence>